<gene>
    <name evidence="2" type="ORF">XM38_049570</name>
</gene>
<evidence type="ECO:0000313" key="3">
    <source>
        <dbReference type="Proteomes" id="UP000191901"/>
    </source>
</evidence>
<dbReference type="InterPro" id="IPR008538">
    <property type="entry name" value="Uma2"/>
</dbReference>
<organism evidence="2 3">
    <name type="scientific">Halomicronema hongdechloris C2206</name>
    <dbReference type="NCBI Taxonomy" id="1641165"/>
    <lineage>
        <taxon>Bacteria</taxon>
        <taxon>Bacillati</taxon>
        <taxon>Cyanobacteriota</taxon>
        <taxon>Cyanophyceae</taxon>
        <taxon>Nodosilineales</taxon>
        <taxon>Nodosilineaceae</taxon>
        <taxon>Halomicronema</taxon>
    </lineage>
</organism>
<sequence length="465" mass="53460">MYPTPMERFEDFTRHRPEGKLELIDGRLIVGNSLVGSRLLLRQILHGWKVDAAIALAPLDTWIQALAVGYDLTLPETGAVDEKLNSLEAQVCSVNFNPEDLQSACAEVTWSHHRLQQNLSMSLFRLAEEVGGQSFGRDFVMRLSNNGFTPDLLFFKGEGLNQLYGSFLSGPAELVVEVQIQGHEEVDRVTKRDYYQTAGVPEYWLIDPQTQRCEFYRLVEEQYQLQPIEDDGYYRPSSVPGLAFQADALWQEEEINPWASSLFIVEQRLEGFERLPAEEGPRWGSLLFIPNIQAEAVPISFEEYISWAPRAKFEFIQGKPLIGSTPGTRNVLAMLLMTFGLAGAVKLLPPYAWIQGLKQRLEGERQDAERKAEWWAIAREAAERLRTHFSIRRLGVIGDLAMAQPLNYWSDITLVYWEKLEDSWRAYDVLRDLDPDMRRIDLLQVDQNWLTADQLWQIERHLVEL</sequence>
<reference evidence="2 3" key="1">
    <citation type="journal article" date="2016" name="Biochim. Biophys. Acta">
        <title>Characterization of red-shifted phycobilisomes isolated from the chlorophyll f-containing cyanobacterium Halomicronema hongdechloris.</title>
        <authorList>
            <person name="Li Y."/>
            <person name="Lin Y."/>
            <person name="Garvey C.J."/>
            <person name="Birch D."/>
            <person name="Corkery R.W."/>
            <person name="Loughlin P.C."/>
            <person name="Scheer H."/>
            <person name="Willows R.D."/>
            <person name="Chen M."/>
        </authorList>
    </citation>
    <scope>NUCLEOTIDE SEQUENCE [LARGE SCALE GENOMIC DNA]</scope>
    <source>
        <strain evidence="2 3">C2206</strain>
    </source>
</reference>
<dbReference type="RefSeq" id="WP_080812504.1">
    <property type="nucleotide sequence ID" value="NZ_CP021983.2"/>
</dbReference>
<dbReference type="PANTHER" id="PTHR34107">
    <property type="entry name" value="SLL0198 PROTEIN-RELATED"/>
    <property type="match status" value="1"/>
</dbReference>
<dbReference type="SUPFAM" id="SSF52980">
    <property type="entry name" value="Restriction endonuclease-like"/>
    <property type="match status" value="1"/>
</dbReference>
<accession>A0A1Z3HUL9</accession>
<dbReference type="InterPro" id="IPR012296">
    <property type="entry name" value="Nuclease_put_TT1808"/>
</dbReference>
<dbReference type="InterPro" id="IPR011335">
    <property type="entry name" value="Restrct_endonuc-II-like"/>
</dbReference>
<dbReference type="Gene3D" id="3.90.1570.10">
    <property type="entry name" value="tt1808, chain A"/>
    <property type="match status" value="1"/>
</dbReference>
<keyword evidence="3" id="KW-1185">Reference proteome</keyword>
<dbReference type="Pfam" id="PF05685">
    <property type="entry name" value="Uma2"/>
    <property type="match status" value="1"/>
</dbReference>
<name>A0A1Z3HUL9_9CYAN</name>
<dbReference type="EMBL" id="CP021983">
    <property type="protein sequence ID" value="ASC73983.1"/>
    <property type="molecule type" value="Genomic_DNA"/>
</dbReference>
<dbReference type="KEGG" id="hhg:XM38_049570"/>
<dbReference type="AlphaFoldDB" id="A0A1Z3HUL9"/>
<proteinExistence type="predicted"/>
<protein>
    <recommendedName>
        <fullName evidence="1">Putative restriction endonuclease domain-containing protein</fullName>
    </recommendedName>
</protein>
<evidence type="ECO:0000259" key="1">
    <source>
        <dbReference type="Pfam" id="PF05685"/>
    </source>
</evidence>
<dbReference type="Proteomes" id="UP000191901">
    <property type="component" value="Chromosome"/>
</dbReference>
<dbReference type="PANTHER" id="PTHR34107:SF4">
    <property type="entry name" value="SLL1222 PROTEIN"/>
    <property type="match status" value="1"/>
</dbReference>
<dbReference type="CDD" id="cd06260">
    <property type="entry name" value="DUF820-like"/>
    <property type="match status" value="1"/>
</dbReference>
<evidence type="ECO:0000313" key="2">
    <source>
        <dbReference type="EMBL" id="ASC73983.1"/>
    </source>
</evidence>
<dbReference type="OrthoDB" id="526759at2"/>
<feature type="domain" description="Putative restriction endonuclease" evidence="1">
    <location>
        <begin position="108"/>
        <end position="243"/>
    </location>
</feature>